<evidence type="ECO:0000313" key="3">
    <source>
        <dbReference type="Proteomes" id="UP000236291"/>
    </source>
</evidence>
<feature type="transmembrane region" description="Helical" evidence="1">
    <location>
        <begin position="24"/>
        <end position="45"/>
    </location>
</feature>
<protein>
    <submittedName>
        <fullName evidence="2">Uncharacterized protein</fullName>
    </submittedName>
</protein>
<keyword evidence="1" id="KW-0472">Membrane</keyword>
<reference evidence="2 3" key="2">
    <citation type="journal article" date="2017" name="Front. Plant Sci.">
        <title>Gene Classification and Mining of Molecular Markers Useful in Red Clover (Trifolium pratense) Breeding.</title>
        <authorList>
            <person name="Istvanek J."/>
            <person name="Dluhosova J."/>
            <person name="Dluhos P."/>
            <person name="Patkova L."/>
            <person name="Nedelnik J."/>
            <person name="Repkova J."/>
        </authorList>
    </citation>
    <scope>NUCLEOTIDE SEQUENCE [LARGE SCALE GENOMIC DNA]</scope>
    <source>
        <strain evidence="3">cv. Tatra</strain>
        <tissue evidence="2">Young leaves</tissue>
    </source>
</reference>
<dbReference type="PANTHER" id="PTHR13247">
    <property type="entry name" value="TETRATRICOPEPTIDE REPEAT PROTEIN 11 TPR REPEAT PROTEIN 11"/>
    <property type="match status" value="1"/>
</dbReference>
<dbReference type="EMBL" id="ASHM01059921">
    <property type="protein sequence ID" value="PNX89473.1"/>
    <property type="molecule type" value="Genomic_DNA"/>
</dbReference>
<gene>
    <name evidence="2" type="ORF">L195_g045593</name>
</gene>
<dbReference type="Gene3D" id="1.25.40.10">
    <property type="entry name" value="Tetratricopeptide repeat domain"/>
    <property type="match status" value="1"/>
</dbReference>
<keyword evidence="1" id="KW-0812">Transmembrane</keyword>
<dbReference type="GO" id="GO:0005778">
    <property type="term" value="C:peroxisomal membrane"/>
    <property type="evidence" value="ECO:0007669"/>
    <property type="project" value="TreeGrafter"/>
</dbReference>
<dbReference type="Pfam" id="PF14853">
    <property type="entry name" value="Fis1_TPR_C"/>
    <property type="match status" value="1"/>
</dbReference>
<dbReference type="InterPro" id="IPR016543">
    <property type="entry name" value="Fis1"/>
</dbReference>
<dbReference type="GO" id="GO:0000422">
    <property type="term" value="P:autophagy of mitochondrion"/>
    <property type="evidence" value="ECO:0007669"/>
    <property type="project" value="TreeGrafter"/>
</dbReference>
<dbReference type="InterPro" id="IPR028061">
    <property type="entry name" value="Fis1_TPR_C"/>
</dbReference>
<dbReference type="InterPro" id="IPR011990">
    <property type="entry name" value="TPR-like_helical_dom_sf"/>
</dbReference>
<proteinExistence type="predicted"/>
<dbReference type="STRING" id="57577.A0A2K3MFA1"/>
<dbReference type="GO" id="GO:0016559">
    <property type="term" value="P:peroxisome fission"/>
    <property type="evidence" value="ECO:0007669"/>
    <property type="project" value="TreeGrafter"/>
</dbReference>
<accession>A0A2K3MFA1</accession>
<dbReference type="SUPFAM" id="SSF48452">
    <property type="entry name" value="TPR-like"/>
    <property type="match status" value="1"/>
</dbReference>
<feature type="non-terminal residue" evidence="2">
    <location>
        <position position="1"/>
    </location>
</feature>
<evidence type="ECO:0000313" key="2">
    <source>
        <dbReference type="EMBL" id="PNX89473.1"/>
    </source>
</evidence>
<reference evidence="2 3" key="1">
    <citation type="journal article" date="2014" name="Am. J. Bot.">
        <title>Genome assembly and annotation for red clover (Trifolium pratense; Fabaceae).</title>
        <authorList>
            <person name="Istvanek J."/>
            <person name="Jaros M."/>
            <person name="Krenek A."/>
            <person name="Repkova J."/>
        </authorList>
    </citation>
    <scope>NUCLEOTIDE SEQUENCE [LARGE SCALE GENOMIC DNA]</scope>
    <source>
        <strain evidence="3">cv. Tatra</strain>
        <tissue evidence="2">Young leaves</tissue>
    </source>
</reference>
<evidence type="ECO:0000256" key="1">
    <source>
        <dbReference type="SAM" id="Phobius"/>
    </source>
</evidence>
<keyword evidence="1" id="KW-1133">Transmembrane helix</keyword>
<name>A0A2K3MFA1_TRIPR</name>
<dbReference type="Proteomes" id="UP000236291">
    <property type="component" value="Unassembled WGS sequence"/>
</dbReference>
<sequence length="48" mass="4856">IAPDWRQALSLKKIVEDGIAKDGVIGIGISATAAGILVGIVAAALSRR</sequence>
<dbReference type="GO" id="GO:0005741">
    <property type="term" value="C:mitochondrial outer membrane"/>
    <property type="evidence" value="ECO:0007669"/>
    <property type="project" value="TreeGrafter"/>
</dbReference>
<dbReference type="AlphaFoldDB" id="A0A2K3MFA1"/>
<comment type="caution">
    <text evidence="2">The sequence shown here is derived from an EMBL/GenBank/DDBJ whole genome shotgun (WGS) entry which is preliminary data.</text>
</comment>
<organism evidence="2 3">
    <name type="scientific">Trifolium pratense</name>
    <name type="common">Red clover</name>
    <dbReference type="NCBI Taxonomy" id="57577"/>
    <lineage>
        <taxon>Eukaryota</taxon>
        <taxon>Viridiplantae</taxon>
        <taxon>Streptophyta</taxon>
        <taxon>Embryophyta</taxon>
        <taxon>Tracheophyta</taxon>
        <taxon>Spermatophyta</taxon>
        <taxon>Magnoliopsida</taxon>
        <taxon>eudicotyledons</taxon>
        <taxon>Gunneridae</taxon>
        <taxon>Pentapetalae</taxon>
        <taxon>rosids</taxon>
        <taxon>fabids</taxon>
        <taxon>Fabales</taxon>
        <taxon>Fabaceae</taxon>
        <taxon>Papilionoideae</taxon>
        <taxon>50 kb inversion clade</taxon>
        <taxon>NPAAA clade</taxon>
        <taxon>Hologalegina</taxon>
        <taxon>IRL clade</taxon>
        <taxon>Trifolieae</taxon>
        <taxon>Trifolium</taxon>
    </lineage>
</organism>
<dbReference type="PANTHER" id="PTHR13247:SF0">
    <property type="entry name" value="MITOCHONDRIAL FISSION 1 PROTEIN"/>
    <property type="match status" value="1"/>
</dbReference>
<dbReference type="GO" id="GO:0000266">
    <property type="term" value="P:mitochondrial fission"/>
    <property type="evidence" value="ECO:0007669"/>
    <property type="project" value="InterPro"/>
</dbReference>